<dbReference type="EMBL" id="JBJUVG010000015">
    <property type="protein sequence ID" value="MFM9414377.1"/>
    <property type="molecule type" value="Genomic_DNA"/>
</dbReference>
<feature type="domain" description="PurE" evidence="5">
    <location>
        <begin position="7"/>
        <end position="156"/>
    </location>
</feature>
<gene>
    <name evidence="3 6" type="primary">purE</name>
    <name evidence="6" type="ORF">ACKQTC_08355</name>
</gene>
<protein>
    <recommendedName>
        <fullName evidence="3 4">N5-carboxyaminoimidazole ribonucleotide mutase</fullName>
        <shortName evidence="3 4">N5-CAIR mutase</shortName>
        <ecNumber evidence="3 4">5.4.99.18</ecNumber>
    </recommendedName>
    <alternativeName>
        <fullName evidence="3">5-(carboxyamino)imidazole ribonucleotide mutase</fullName>
    </alternativeName>
</protein>
<keyword evidence="7" id="KW-1185">Reference proteome</keyword>
<evidence type="ECO:0000256" key="2">
    <source>
        <dbReference type="ARBA" id="ARBA00023235"/>
    </source>
</evidence>
<dbReference type="PANTHER" id="PTHR23046">
    <property type="entry name" value="PHOSPHORIBOSYLAMINOIMIDAZOLE CARBOXYLASE CATALYTIC SUBUNIT"/>
    <property type="match status" value="1"/>
</dbReference>
<evidence type="ECO:0000256" key="3">
    <source>
        <dbReference type="HAMAP-Rule" id="MF_01929"/>
    </source>
</evidence>
<evidence type="ECO:0000313" key="7">
    <source>
        <dbReference type="Proteomes" id="UP001631949"/>
    </source>
</evidence>
<dbReference type="Pfam" id="PF00731">
    <property type="entry name" value="AIRC"/>
    <property type="match status" value="1"/>
</dbReference>
<keyword evidence="6" id="KW-0456">Lyase</keyword>
<dbReference type="InterPro" id="IPR024694">
    <property type="entry name" value="PurE_prokaryotes"/>
</dbReference>
<comment type="similarity">
    <text evidence="3">Belongs to the AIR carboxylase family. Class I subfamily.</text>
</comment>
<keyword evidence="2 3" id="KW-0413">Isomerase</keyword>
<dbReference type="GO" id="GO:0004638">
    <property type="term" value="F:phosphoribosylaminoimidazole carboxylase activity"/>
    <property type="evidence" value="ECO:0007669"/>
    <property type="project" value="UniProtKB-EC"/>
</dbReference>
<organism evidence="6 7">
    <name type="scientific">Peptococcus simiae</name>
    <dbReference type="NCBI Taxonomy" id="1643805"/>
    <lineage>
        <taxon>Bacteria</taxon>
        <taxon>Bacillati</taxon>
        <taxon>Bacillota</taxon>
        <taxon>Clostridia</taxon>
        <taxon>Eubacteriales</taxon>
        <taxon>Peptococcaceae</taxon>
        <taxon>Peptococcus</taxon>
    </lineage>
</organism>
<proteinExistence type="inferred from homology"/>
<accession>A0ABW9H1K5</accession>
<keyword evidence="1 3" id="KW-0658">Purine biosynthesis</keyword>
<dbReference type="Gene3D" id="3.40.50.1970">
    <property type="match status" value="1"/>
</dbReference>
<evidence type="ECO:0000256" key="4">
    <source>
        <dbReference type="PIRNR" id="PIRNR001338"/>
    </source>
</evidence>
<evidence type="ECO:0000259" key="5">
    <source>
        <dbReference type="SMART" id="SM01001"/>
    </source>
</evidence>
<dbReference type="InterPro" id="IPR000031">
    <property type="entry name" value="PurE_dom"/>
</dbReference>
<dbReference type="HAMAP" id="MF_01929">
    <property type="entry name" value="PurE_classI"/>
    <property type="match status" value="1"/>
</dbReference>
<evidence type="ECO:0000256" key="1">
    <source>
        <dbReference type="ARBA" id="ARBA00022755"/>
    </source>
</evidence>
<dbReference type="EC" id="5.4.99.18" evidence="3 4"/>
<dbReference type="Proteomes" id="UP001631949">
    <property type="component" value="Unassembled WGS sequence"/>
</dbReference>
<reference evidence="6 7" key="1">
    <citation type="journal article" date="2016" name="Int. J. Syst. Evol. Microbiol.">
        <title>Peptococcus simiae sp. nov., isolated from rhesus macaque faeces and emended description of the genus Peptococcus.</title>
        <authorList>
            <person name="Shkoporov A.N."/>
            <person name="Efimov B.A."/>
            <person name="Kondova I."/>
            <person name="Ouwerling B."/>
            <person name="Chaplin A.V."/>
            <person name="Shcherbakova V.A."/>
            <person name="Langermans J.A.M."/>
        </authorList>
    </citation>
    <scope>NUCLEOTIDE SEQUENCE [LARGE SCALE GENOMIC DNA]</scope>
    <source>
        <strain evidence="6 7">M108</strain>
    </source>
</reference>
<comment type="function">
    <text evidence="3 4">Catalyzes the conversion of N5-carboxyaminoimidazole ribonucleotide (N5-CAIR) to 4-carboxy-5-aminoimidazole ribonucleotide (CAIR).</text>
</comment>
<feature type="binding site" evidence="3">
    <location>
        <position position="45"/>
    </location>
    <ligand>
        <name>substrate</name>
    </ligand>
</feature>
<dbReference type="SUPFAM" id="SSF52255">
    <property type="entry name" value="N5-CAIR mutase (phosphoribosylaminoimidazole carboxylase, PurE)"/>
    <property type="match status" value="1"/>
</dbReference>
<dbReference type="GO" id="GO:0034023">
    <property type="term" value="F:5-(carboxyamino)imidazole ribonucleotide mutase activity"/>
    <property type="evidence" value="ECO:0007669"/>
    <property type="project" value="UniProtKB-EC"/>
</dbReference>
<sequence length="174" mass="18128">MQANTTPLVGIVMGSDSDFKIMKKAALQLDEFGIPYEMLVASAHRSPEKALKFSAEAAEKGMRVIIAGAGAAAHLPGVLAAKTTLPVIGVPINATALNGVDALYAIVQMPSGIPVATVGIDGAKNAAILAAEMLALADDSLQQKLVQYKEDMAAGVAQKDAKLQDALREMKEEK</sequence>
<comment type="caution">
    <text evidence="6">The sequence shown here is derived from an EMBL/GenBank/DDBJ whole genome shotgun (WGS) entry which is preliminary data.</text>
</comment>
<name>A0ABW9H1K5_9FIRM</name>
<feature type="binding site" evidence="3">
    <location>
        <position position="18"/>
    </location>
    <ligand>
        <name>substrate</name>
    </ligand>
</feature>
<dbReference type="PIRSF" id="PIRSF001338">
    <property type="entry name" value="AIR_carboxylase"/>
    <property type="match status" value="1"/>
</dbReference>
<evidence type="ECO:0000313" key="6">
    <source>
        <dbReference type="EMBL" id="MFM9414377.1"/>
    </source>
</evidence>
<dbReference type="InterPro" id="IPR033747">
    <property type="entry name" value="PurE_ClassI"/>
</dbReference>
<comment type="pathway">
    <text evidence="3 4">Purine metabolism; IMP biosynthesis via de novo pathway; 5-amino-1-(5-phospho-D-ribosyl)imidazole-4-carboxylate from 5-amino-1-(5-phospho-D-ribosyl)imidazole (N5-CAIR route): step 2/2.</text>
</comment>
<dbReference type="PANTHER" id="PTHR23046:SF2">
    <property type="entry name" value="PHOSPHORIBOSYLAMINOIMIDAZOLE CARBOXYLASE"/>
    <property type="match status" value="1"/>
</dbReference>
<comment type="catalytic activity">
    <reaction evidence="3 4">
        <text>5-carboxyamino-1-(5-phospho-D-ribosyl)imidazole + H(+) = 5-amino-1-(5-phospho-D-ribosyl)imidazole-4-carboxylate</text>
        <dbReference type="Rhea" id="RHEA:13193"/>
        <dbReference type="ChEBI" id="CHEBI:15378"/>
        <dbReference type="ChEBI" id="CHEBI:58730"/>
        <dbReference type="ChEBI" id="CHEBI:77657"/>
        <dbReference type="EC" id="5.4.99.18"/>
    </reaction>
</comment>
<dbReference type="SMART" id="SM01001">
    <property type="entry name" value="AIRC"/>
    <property type="match status" value="1"/>
</dbReference>
<feature type="binding site" evidence="3">
    <location>
        <position position="15"/>
    </location>
    <ligand>
        <name>substrate</name>
    </ligand>
</feature>
<dbReference type="NCBIfam" id="TIGR01162">
    <property type="entry name" value="purE"/>
    <property type="match status" value="1"/>
</dbReference>
<dbReference type="RefSeq" id="WP_408977992.1">
    <property type="nucleotide sequence ID" value="NZ_JBJUVG010000015.1"/>
</dbReference>